<gene>
    <name evidence="6" type="ORF">HNQ52_000620</name>
</gene>
<evidence type="ECO:0000313" key="6">
    <source>
        <dbReference type="EMBL" id="MBB5207104.1"/>
    </source>
</evidence>
<comment type="similarity">
    <text evidence="1">Belongs to the sigma-70 factor family. ECF subfamily.</text>
</comment>
<dbReference type="Pfam" id="PF07638">
    <property type="entry name" value="Sigma70_ECF"/>
    <property type="match status" value="1"/>
</dbReference>
<sequence length="182" mass="20273">MQPSDDITHLLDAAGRGDDAAWRRLVDLVYPDLKRLARSSRRNRDGQTLDTTALVHECYLKLSQADGAPRDRGHLLSLAVRIMRQLLVDHARERLALKRGGDAARVPLDDDVPSVVGQSEQMLEIDAALRQLARVEPRQAAVFECRFFGGFNDAETADALGISPRTAHRDWDAARAWLAARL</sequence>
<dbReference type="PANTHER" id="PTHR43133:SF39">
    <property type="entry name" value="SIMILAR TO RNA POLYMERASE SIGMA-E FACTOR"/>
    <property type="match status" value="1"/>
</dbReference>
<protein>
    <submittedName>
        <fullName evidence="6">RNA polymerase sigma factor (TIGR02999 family)</fullName>
    </submittedName>
</protein>
<dbReference type="InterPro" id="IPR053812">
    <property type="entry name" value="HTH_Sigma70_ECF-like"/>
</dbReference>
<dbReference type="NCBIfam" id="TIGR02999">
    <property type="entry name" value="Sig-70_X6"/>
    <property type="match status" value="1"/>
</dbReference>
<dbReference type="SUPFAM" id="SSF88659">
    <property type="entry name" value="Sigma3 and sigma4 domains of RNA polymerase sigma factors"/>
    <property type="match status" value="1"/>
</dbReference>
<name>A0A7W8D3B1_9GAMM</name>
<dbReference type="Gene3D" id="1.10.10.10">
    <property type="entry name" value="Winged helix-like DNA-binding domain superfamily/Winged helix DNA-binding domain"/>
    <property type="match status" value="1"/>
</dbReference>
<keyword evidence="2" id="KW-0805">Transcription regulation</keyword>
<dbReference type="InterPro" id="IPR039425">
    <property type="entry name" value="RNA_pol_sigma-70-like"/>
</dbReference>
<dbReference type="InterPro" id="IPR036388">
    <property type="entry name" value="WH-like_DNA-bd_sf"/>
</dbReference>
<dbReference type="SUPFAM" id="SSF88946">
    <property type="entry name" value="Sigma2 domain of RNA polymerase sigma factors"/>
    <property type="match status" value="1"/>
</dbReference>
<evidence type="ECO:0000256" key="3">
    <source>
        <dbReference type="ARBA" id="ARBA00023082"/>
    </source>
</evidence>
<evidence type="ECO:0000256" key="1">
    <source>
        <dbReference type="ARBA" id="ARBA00010641"/>
    </source>
</evidence>
<keyword evidence="7" id="KW-1185">Reference proteome</keyword>
<dbReference type="Proteomes" id="UP000521199">
    <property type="component" value="Unassembled WGS sequence"/>
</dbReference>
<dbReference type="PANTHER" id="PTHR43133">
    <property type="entry name" value="RNA POLYMERASE ECF-TYPE SIGMA FACTO"/>
    <property type="match status" value="1"/>
</dbReference>
<dbReference type="NCBIfam" id="TIGR02937">
    <property type="entry name" value="sigma70-ECF"/>
    <property type="match status" value="1"/>
</dbReference>
<comment type="caution">
    <text evidence="6">The sequence shown here is derived from an EMBL/GenBank/DDBJ whole genome shotgun (WGS) entry which is preliminary data.</text>
</comment>
<dbReference type="GO" id="GO:0006352">
    <property type="term" value="P:DNA-templated transcription initiation"/>
    <property type="evidence" value="ECO:0007669"/>
    <property type="project" value="InterPro"/>
</dbReference>
<keyword evidence="4" id="KW-0804">Transcription</keyword>
<dbReference type="EMBL" id="JACHHP010000001">
    <property type="protein sequence ID" value="MBB5207104.1"/>
    <property type="molecule type" value="Genomic_DNA"/>
</dbReference>
<dbReference type="InterPro" id="IPR014284">
    <property type="entry name" value="RNA_pol_sigma-70_dom"/>
</dbReference>
<feature type="domain" description="RNA polymerase sigma-70 ECF-like HTH" evidence="5">
    <location>
        <begin position="5"/>
        <end position="181"/>
    </location>
</feature>
<evidence type="ECO:0000259" key="5">
    <source>
        <dbReference type="Pfam" id="PF07638"/>
    </source>
</evidence>
<keyword evidence="3" id="KW-0731">Sigma factor</keyword>
<dbReference type="InterPro" id="IPR013325">
    <property type="entry name" value="RNA_pol_sigma_r2"/>
</dbReference>
<dbReference type="InterPro" id="IPR011517">
    <property type="entry name" value="RNA_pol_sigma70_ECF-like"/>
</dbReference>
<dbReference type="GO" id="GO:0016987">
    <property type="term" value="F:sigma factor activity"/>
    <property type="evidence" value="ECO:0007669"/>
    <property type="project" value="UniProtKB-KW"/>
</dbReference>
<evidence type="ECO:0000256" key="2">
    <source>
        <dbReference type="ARBA" id="ARBA00023015"/>
    </source>
</evidence>
<organism evidence="6 7">
    <name type="scientific">Chiayiivirga flava</name>
    <dbReference type="NCBI Taxonomy" id="659595"/>
    <lineage>
        <taxon>Bacteria</taxon>
        <taxon>Pseudomonadati</taxon>
        <taxon>Pseudomonadota</taxon>
        <taxon>Gammaproteobacteria</taxon>
        <taxon>Lysobacterales</taxon>
        <taxon>Lysobacteraceae</taxon>
        <taxon>Chiayiivirga</taxon>
    </lineage>
</organism>
<dbReference type="RefSeq" id="WP_183959616.1">
    <property type="nucleotide sequence ID" value="NZ_JACHHP010000001.1"/>
</dbReference>
<evidence type="ECO:0000313" key="7">
    <source>
        <dbReference type="Proteomes" id="UP000521199"/>
    </source>
</evidence>
<proteinExistence type="inferred from homology"/>
<accession>A0A7W8D3B1</accession>
<evidence type="ECO:0000256" key="4">
    <source>
        <dbReference type="ARBA" id="ARBA00023163"/>
    </source>
</evidence>
<reference evidence="6 7" key="1">
    <citation type="submission" date="2020-08" db="EMBL/GenBank/DDBJ databases">
        <title>Genomic Encyclopedia of Type Strains, Phase IV (KMG-IV): sequencing the most valuable type-strain genomes for metagenomic binning, comparative biology and taxonomic classification.</title>
        <authorList>
            <person name="Goeker M."/>
        </authorList>
    </citation>
    <scope>NUCLEOTIDE SEQUENCE [LARGE SCALE GENOMIC DNA]</scope>
    <source>
        <strain evidence="6 7">DSM 24163</strain>
    </source>
</reference>
<dbReference type="AlphaFoldDB" id="A0A7W8D3B1"/>
<dbReference type="Gene3D" id="1.10.1740.10">
    <property type="match status" value="1"/>
</dbReference>
<dbReference type="InterPro" id="IPR013324">
    <property type="entry name" value="RNA_pol_sigma_r3/r4-like"/>
</dbReference>